<dbReference type="EMBL" id="VIXA01000002">
    <property type="protein sequence ID" value="TWG22152.1"/>
    <property type="molecule type" value="Genomic_DNA"/>
</dbReference>
<evidence type="ECO:0000313" key="3">
    <source>
        <dbReference type="Proteomes" id="UP000319927"/>
    </source>
</evidence>
<name>A0A561WE80_9ACTN</name>
<gene>
    <name evidence="2" type="ORF">FHX75_12672</name>
</gene>
<protein>
    <recommendedName>
        <fullName evidence="1">RiboL-PSP-HEPN domain-containing protein</fullName>
    </recommendedName>
</protein>
<sequence>MRPAVLEFERLTEDLTRLLHRGDAEERILAADLASVAPGDLHDCLTLFRQSVEPFAVKMAQYATQLVLLYGAFERLIEGLVAGTVQTLNELVPSMDDLPERLKDNHRRKSLEALRDEVWLTRMKDPMLSVRLIENLHSCESKAGNYRLNALAYARHAGNFRRKTIDEAFREVGIDDFLKLVVGTKDFVAYLAASGHSSGNLGADLGAIDDLADRRNEIAHGSPAALLTRDEIREYLQFFNAFARAAYAILRQHLGSFLVKHHAVPFRGTSQLHYNSVICLDLGILPEGTLLQVGDPLAVDVGLPSGYQLGRMLTIRTSNGDVQKIRSHAGAQVCLETSCQMKRIRSLYLVDRECPASWLADSLPST</sequence>
<dbReference type="Pfam" id="PF18735">
    <property type="entry name" value="HEPN_RiboL-PSP"/>
    <property type="match status" value="1"/>
</dbReference>
<proteinExistence type="predicted"/>
<dbReference type="OrthoDB" id="1466201at2"/>
<accession>A0A561WE80</accession>
<dbReference type="AlphaFoldDB" id="A0A561WE80"/>
<organism evidence="2 3">
    <name type="scientific">Micromonospora palomenae</name>
    <dbReference type="NCBI Taxonomy" id="1461247"/>
    <lineage>
        <taxon>Bacteria</taxon>
        <taxon>Bacillati</taxon>
        <taxon>Actinomycetota</taxon>
        <taxon>Actinomycetes</taxon>
        <taxon>Micromonosporales</taxon>
        <taxon>Micromonosporaceae</taxon>
        <taxon>Micromonospora</taxon>
    </lineage>
</organism>
<evidence type="ECO:0000259" key="1">
    <source>
        <dbReference type="Pfam" id="PF18735"/>
    </source>
</evidence>
<evidence type="ECO:0000313" key="2">
    <source>
        <dbReference type="EMBL" id="TWG22152.1"/>
    </source>
</evidence>
<keyword evidence="3" id="KW-1185">Reference proteome</keyword>
<dbReference type="Proteomes" id="UP000319927">
    <property type="component" value="Unassembled WGS sequence"/>
</dbReference>
<comment type="caution">
    <text evidence="2">The sequence shown here is derived from an EMBL/GenBank/DDBJ whole genome shotgun (WGS) entry which is preliminary data.</text>
</comment>
<dbReference type="InterPro" id="IPR041519">
    <property type="entry name" value="HEPN_RiboL-PSP"/>
</dbReference>
<reference evidence="2 3" key="1">
    <citation type="submission" date="2019-06" db="EMBL/GenBank/DDBJ databases">
        <title>Sequencing the genomes of 1000 actinobacteria strains.</title>
        <authorList>
            <person name="Klenk H.-P."/>
        </authorList>
    </citation>
    <scope>NUCLEOTIDE SEQUENCE [LARGE SCALE GENOMIC DNA]</scope>
    <source>
        <strain evidence="2 3">DSM 102131</strain>
    </source>
</reference>
<feature type="domain" description="RiboL-PSP-HEPN" evidence="1">
    <location>
        <begin position="66"/>
        <end position="246"/>
    </location>
</feature>